<dbReference type="Pfam" id="PF00528">
    <property type="entry name" value="BPD_transp_1"/>
    <property type="match status" value="1"/>
</dbReference>
<dbReference type="GO" id="GO:0055085">
    <property type="term" value="P:transmembrane transport"/>
    <property type="evidence" value="ECO:0007669"/>
    <property type="project" value="InterPro"/>
</dbReference>
<feature type="transmembrane region" description="Helical" evidence="7">
    <location>
        <begin position="12"/>
        <end position="39"/>
    </location>
</feature>
<comment type="similarity">
    <text evidence="7">Belongs to the binding-protein-dependent transport system permease family.</text>
</comment>
<proteinExistence type="inferred from homology"/>
<dbReference type="InterPro" id="IPR000515">
    <property type="entry name" value="MetI-like"/>
</dbReference>
<reference evidence="9" key="2">
    <citation type="journal article" date="2021" name="PeerJ">
        <title>Extensive microbial diversity within the chicken gut microbiome revealed by metagenomics and culture.</title>
        <authorList>
            <person name="Gilroy R."/>
            <person name="Ravi A."/>
            <person name="Getino M."/>
            <person name="Pursley I."/>
            <person name="Horton D.L."/>
            <person name="Alikhan N.F."/>
            <person name="Baker D."/>
            <person name="Gharbi K."/>
            <person name="Hall N."/>
            <person name="Watson M."/>
            <person name="Adriaenssens E.M."/>
            <person name="Foster-Nyarko E."/>
            <person name="Jarju S."/>
            <person name="Secka A."/>
            <person name="Antonio M."/>
            <person name="Oren A."/>
            <person name="Chaudhuri R.R."/>
            <person name="La Ragione R."/>
            <person name="Hildebrand F."/>
            <person name="Pallen M.J."/>
        </authorList>
    </citation>
    <scope>NUCLEOTIDE SEQUENCE</scope>
    <source>
        <strain evidence="9">ChiGjej2B2-16831</strain>
    </source>
</reference>
<evidence type="ECO:0000256" key="1">
    <source>
        <dbReference type="ARBA" id="ARBA00004651"/>
    </source>
</evidence>
<feature type="transmembrane region" description="Helical" evidence="7">
    <location>
        <begin position="246"/>
        <end position="267"/>
    </location>
</feature>
<keyword evidence="4 7" id="KW-0812">Transmembrane</keyword>
<reference evidence="9" key="1">
    <citation type="submission" date="2020-10" db="EMBL/GenBank/DDBJ databases">
        <authorList>
            <person name="Gilroy R."/>
        </authorList>
    </citation>
    <scope>NUCLEOTIDE SEQUENCE</scope>
    <source>
        <strain evidence="9">ChiGjej2B2-16831</strain>
    </source>
</reference>
<evidence type="ECO:0000256" key="2">
    <source>
        <dbReference type="ARBA" id="ARBA00022448"/>
    </source>
</evidence>
<name>A0A9D1N3L7_9FIRM</name>
<dbReference type="EMBL" id="DVNZ01000161">
    <property type="protein sequence ID" value="HIU94517.1"/>
    <property type="molecule type" value="Genomic_DNA"/>
</dbReference>
<evidence type="ECO:0000259" key="8">
    <source>
        <dbReference type="PROSITE" id="PS50928"/>
    </source>
</evidence>
<dbReference type="InterPro" id="IPR035906">
    <property type="entry name" value="MetI-like_sf"/>
</dbReference>
<evidence type="ECO:0000313" key="9">
    <source>
        <dbReference type="EMBL" id="HIU94517.1"/>
    </source>
</evidence>
<sequence>MRPLDHRRRSRLFGYNWPIFCILAIGSLMMLFPFVWMILSAFKTRADVYAYPPRWLPSEWSWDNFRQVFEMIPFLRYYANSIITSVAQTALQIVLSVTAAYAVTKLHFPGRKLFVTFMQSSMFVPSVVTMVPLYLVVASMRMIDTYAGIILPQIATAFTTMLLMSFIASIPQDLIDSARLDGCGHLRVMTKVVIPNIKGAISTATLFAFLGNWKSYTWPLIVTNRTEMRTLPIGLKYLVQESSSEYQVMMAASLMAILPVLIVFIFCEKQLVRSITLTGMKS</sequence>
<dbReference type="PANTHER" id="PTHR43744:SF12">
    <property type="entry name" value="ABC TRANSPORTER PERMEASE PROTEIN MG189-RELATED"/>
    <property type="match status" value="1"/>
</dbReference>
<keyword evidence="2 7" id="KW-0813">Transport</keyword>
<evidence type="ECO:0000256" key="3">
    <source>
        <dbReference type="ARBA" id="ARBA00022475"/>
    </source>
</evidence>
<feature type="domain" description="ABC transmembrane type-1" evidence="8">
    <location>
        <begin position="78"/>
        <end position="267"/>
    </location>
</feature>
<feature type="transmembrane region" description="Helical" evidence="7">
    <location>
        <begin position="113"/>
        <end position="137"/>
    </location>
</feature>
<gene>
    <name evidence="9" type="ORF">IAD24_05085</name>
</gene>
<keyword evidence="6 7" id="KW-0472">Membrane</keyword>
<evidence type="ECO:0000256" key="4">
    <source>
        <dbReference type="ARBA" id="ARBA00022692"/>
    </source>
</evidence>
<keyword evidence="5 7" id="KW-1133">Transmembrane helix</keyword>
<comment type="caution">
    <text evidence="9">The sequence shown here is derived from an EMBL/GenBank/DDBJ whole genome shotgun (WGS) entry which is preliminary data.</text>
</comment>
<dbReference type="SUPFAM" id="SSF161098">
    <property type="entry name" value="MetI-like"/>
    <property type="match status" value="1"/>
</dbReference>
<feature type="transmembrane region" description="Helical" evidence="7">
    <location>
        <begin position="149"/>
        <end position="171"/>
    </location>
</feature>
<keyword evidence="3" id="KW-1003">Cell membrane</keyword>
<organism evidence="9 10">
    <name type="scientific">Candidatus Aphodomorpha intestinavium</name>
    <dbReference type="NCBI Taxonomy" id="2840672"/>
    <lineage>
        <taxon>Bacteria</taxon>
        <taxon>Bacillati</taxon>
        <taxon>Bacillota</taxon>
        <taxon>Clostridia</taxon>
        <taxon>Eubacteriales</taxon>
        <taxon>Candidatus Aphodomorpha</taxon>
    </lineage>
</organism>
<dbReference type="Proteomes" id="UP000824128">
    <property type="component" value="Unassembled WGS sequence"/>
</dbReference>
<evidence type="ECO:0000256" key="5">
    <source>
        <dbReference type="ARBA" id="ARBA00022989"/>
    </source>
</evidence>
<feature type="transmembrane region" description="Helical" evidence="7">
    <location>
        <begin position="77"/>
        <end position="101"/>
    </location>
</feature>
<evidence type="ECO:0000256" key="7">
    <source>
        <dbReference type="RuleBase" id="RU363032"/>
    </source>
</evidence>
<dbReference type="AlphaFoldDB" id="A0A9D1N3L7"/>
<dbReference type="GO" id="GO:0005886">
    <property type="term" value="C:plasma membrane"/>
    <property type="evidence" value="ECO:0007669"/>
    <property type="project" value="UniProtKB-SubCell"/>
</dbReference>
<evidence type="ECO:0000256" key="6">
    <source>
        <dbReference type="ARBA" id="ARBA00023136"/>
    </source>
</evidence>
<dbReference type="CDD" id="cd06261">
    <property type="entry name" value="TM_PBP2"/>
    <property type="match status" value="1"/>
</dbReference>
<dbReference type="PANTHER" id="PTHR43744">
    <property type="entry name" value="ABC TRANSPORTER PERMEASE PROTEIN MG189-RELATED-RELATED"/>
    <property type="match status" value="1"/>
</dbReference>
<protein>
    <submittedName>
        <fullName evidence="9">Carbohydrate ABC transporter permease</fullName>
    </submittedName>
</protein>
<dbReference type="PROSITE" id="PS50928">
    <property type="entry name" value="ABC_TM1"/>
    <property type="match status" value="1"/>
</dbReference>
<comment type="subcellular location">
    <subcellularLocation>
        <location evidence="1 7">Cell membrane</location>
        <topology evidence="1 7">Multi-pass membrane protein</topology>
    </subcellularLocation>
</comment>
<accession>A0A9D1N3L7</accession>
<evidence type="ECO:0000313" key="10">
    <source>
        <dbReference type="Proteomes" id="UP000824128"/>
    </source>
</evidence>
<feature type="transmembrane region" description="Helical" evidence="7">
    <location>
        <begin position="192"/>
        <end position="210"/>
    </location>
</feature>
<dbReference type="Gene3D" id="1.10.3720.10">
    <property type="entry name" value="MetI-like"/>
    <property type="match status" value="1"/>
</dbReference>